<dbReference type="PROSITE" id="PS00449">
    <property type="entry name" value="ATPASE_A"/>
    <property type="match status" value="1"/>
</dbReference>
<feature type="transmembrane region" description="Helical" evidence="11">
    <location>
        <begin position="205"/>
        <end position="229"/>
    </location>
</feature>
<keyword evidence="3 11" id="KW-0813">Transport</keyword>
<comment type="function">
    <text evidence="11 12">Key component of the proton channel; it plays a direct role in the translocation of protons across the membrane.</text>
</comment>
<dbReference type="GO" id="GO:0042777">
    <property type="term" value="P:proton motive force-driven plasma membrane ATP synthesis"/>
    <property type="evidence" value="ECO:0007669"/>
    <property type="project" value="TreeGrafter"/>
</dbReference>
<gene>
    <name evidence="11 13" type="primary">atpB</name>
    <name evidence="13" type="ordered locus">HMPREF0389_01492</name>
</gene>
<dbReference type="InterPro" id="IPR023011">
    <property type="entry name" value="ATP_synth_F0_asu_AS"/>
</dbReference>
<keyword evidence="6 11" id="KW-0375">Hydrogen ion transport</keyword>
<dbReference type="AlphaFoldDB" id="D6GTQ3"/>
<keyword evidence="9 11" id="KW-0472">Membrane</keyword>
<dbReference type="STRING" id="546269.HMPREF0389_01492"/>
<dbReference type="Pfam" id="PF00119">
    <property type="entry name" value="ATP-synt_A"/>
    <property type="match status" value="1"/>
</dbReference>
<dbReference type="GO" id="GO:0045259">
    <property type="term" value="C:proton-transporting ATP synthase complex"/>
    <property type="evidence" value="ECO:0007669"/>
    <property type="project" value="UniProtKB-KW"/>
</dbReference>
<evidence type="ECO:0000256" key="9">
    <source>
        <dbReference type="ARBA" id="ARBA00023136"/>
    </source>
</evidence>
<keyword evidence="7 11" id="KW-1133">Transmembrane helix</keyword>
<evidence type="ECO:0000256" key="8">
    <source>
        <dbReference type="ARBA" id="ARBA00023065"/>
    </source>
</evidence>
<feature type="transmembrane region" description="Helical" evidence="11">
    <location>
        <begin position="23"/>
        <end position="40"/>
    </location>
</feature>
<dbReference type="Gene3D" id="1.20.120.220">
    <property type="entry name" value="ATP synthase, F0 complex, subunit A"/>
    <property type="match status" value="1"/>
</dbReference>
<evidence type="ECO:0000256" key="12">
    <source>
        <dbReference type="RuleBase" id="RU000483"/>
    </source>
</evidence>
<evidence type="ECO:0000256" key="3">
    <source>
        <dbReference type="ARBA" id="ARBA00022448"/>
    </source>
</evidence>
<dbReference type="RefSeq" id="WP_014262448.1">
    <property type="nucleotide sequence ID" value="NC_016630.1"/>
</dbReference>
<dbReference type="SUPFAM" id="SSF81336">
    <property type="entry name" value="F1F0 ATP synthase subunit A"/>
    <property type="match status" value="1"/>
</dbReference>
<dbReference type="CDD" id="cd00310">
    <property type="entry name" value="ATP-synt_Fo_a_6"/>
    <property type="match status" value="1"/>
</dbReference>
<sequence length="234" mass="25753">MENSFGPVIFYETSFGLKITETLVVSWIIIGVLILSSYLLTRNLKKVPTGVQNILEMLVGGVYSLVKSTMGAEHIYFAPYIGTLMLYLAAANLCGLTGFMRPPTADLNTTFGLALITFFMCHIKGIQSKGIKSYLKGFTEPFFLLTPINLIGEIANPISLSFRLFGNLVGGLIIMSLVYGALSSLSSMLFGWNVPILQLGFPVLLHMYFDVFSGLLQTFIFGMLTMVYISSSME</sequence>
<dbReference type="NCBIfam" id="TIGR01131">
    <property type="entry name" value="ATP_synt_6_or_A"/>
    <property type="match status" value="1"/>
</dbReference>
<comment type="subunit">
    <text evidence="11">F-type ATPases have 2 components, CF(1) - the catalytic core - and CF(0) - the membrane proton channel. CF(1) has five subunits: alpha(3), beta(3), gamma(1), delta(1), epsilon(1). CF(0) has three main subunits: a(1), b(2) and c(9-12). The alpha and beta chains form an alternating ring which encloses part of the gamma chain. CF(1) is attached to CF(0) by a central stalk formed by the gamma and epsilon chains, while a peripheral stalk is formed by the delta and b chains.</text>
</comment>
<dbReference type="InterPro" id="IPR045082">
    <property type="entry name" value="ATP_syn_F0_a_bact/chloroplast"/>
</dbReference>
<evidence type="ECO:0000256" key="5">
    <source>
        <dbReference type="ARBA" id="ARBA00022692"/>
    </source>
</evidence>
<comment type="similarity">
    <text evidence="2 11 12">Belongs to the ATPase A chain family.</text>
</comment>
<keyword evidence="5 11" id="KW-0812">Transmembrane</keyword>
<dbReference type="GO" id="GO:0016787">
    <property type="term" value="F:hydrolase activity"/>
    <property type="evidence" value="ECO:0007669"/>
    <property type="project" value="UniProtKB-KW"/>
</dbReference>
<dbReference type="PANTHER" id="PTHR42823">
    <property type="entry name" value="ATP SYNTHASE SUBUNIT A, CHLOROPLASTIC"/>
    <property type="match status" value="1"/>
</dbReference>
<dbReference type="GO" id="GO:0046933">
    <property type="term" value="F:proton-transporting ATP synthase activity, rotational mechanism"/>
    <property type="evidence" value="ECO:0007669"/>
    <property type="project" value="UniProtKB-UniRule"/>
</dbReference>
<dbReference type="PATRIC" id="fig|546269.5.peg.846"/>
<dbReference type="PRINTS" id="PR00123">
    <property type="entry name" value="ATPASEA"/>
</dbReference>
<keyword evidence="13" id="KW-0378">Hydrolase</keyword>
<name>D6GTQ3_FILAD</name>
<evidence type="ECO:0000256" key="2">
    <source>
        <dbReference type="ARBA" id="ARBA00006810"/>
    </source>
</evidence>
<dbReference type="GO" id="GO:0005886">
    <property type="term" value="C:plasma membrane"/>
    <property type="evidence" value="ECO:0007669"/>
    <property type="project" value="UniProtKB-SubCell"/>
</dbReference>
<evidence type="ECO:0000256" key="11">
    <source>
        <dbReference type="HAMAP-Rule" id="MF_01393"/>
    </source>
</evidence>
<organism evidence="13 14">
    <name type="scientific">Filifactor alocis (strain ATCC 35896 / CCUG 47790 / D40 B5)</name>
    <name type="common">Fusobacterium alocis</name>
    <dbReference type="NCBI Taxonomy" id="546269"/>
    <lineage>
        <taxon>Bacteria</taxon>
        <taxon>Bacillati</taxon>
        <taxon>Bacillota</taxon>
        <taxon>Clostridia</taxon>
        <taxon>Peptostreptococcales</taxon>
        <taxon>Filifactoraceae</taxon>
        <taxon>Filifactor</taxon>
    </lineage>
</organism>
<dbReference type="KEGG" id="faa:HMPREF0389_01492"/>
<evidence type="ECO:0000256" key="1">
    <source>
        <dbReference type="ARBA" id="ARBA00004141"/>
    </source>
</evidence>
<dbReference type="EMBL" id="CP002390">
    <property type="protein sequence ID" value="EFE27860.1"/>
    <property type="molecule type" value="Genomic_DNA"/>
</dbReference>
<dbReference type="InterPro" id="IPR035908">
    <property type="entry name" value="F0_ATP_A_sf"/>
</dbReference>
<evidence type="ECO:0000256" key="4">
    <source>
        <dbReference type="ARBA" id="ARBA00022547"/>
    </source>
</evidence>
<keyword evidence="14" id="KW-1185">Reference proteome</keyword>
<dbReference type="PANTHER" id="PTHR42823:SF3">
    <property type="entry name" value="ATP SYNTHASE SUBUNIT A, CHLOROPLASTIC"/>
    <property type="match status" value="1"/>
</dbReference>
<keyword evidence="4 11" id="KW-0138">CF(0)</keyword>
<protein>
    <recommendedName>
        <fullName evidence="11 12">ATP synthase subunit a</fullName>
    </recommendedName>
    <alternativeName>
        <fullName evidence="11">ATP synthase F0 sector subunit a</fullName>
    </alternativeName>
    <alternativeName>
        <fullName evidence="11">F-ATPase subunit 6</fullName>
    </alternativeName>
</protein>
<feature type="transmembrane region" description="Helical" evidence="11">
    <location>
        <begin position="77"/>
        <end position="101"/>
    </location>
</feature>
<dbReference type="OrthoDB" id="9789241at2"/>
<dbReference type="eggNOG" id="COG0356">
    <property type="taxonomic scope" value="Bacteria"/>
</dbReference>
<dbReference type="InterPro" id="IPR000568">
    <property type="entry name" value="ATP_synth_F0_asu"/>
</dbReference>
<evidence type="ECO:0000256" key="7">
    <source>
        <dbReference type="ARBA" id="ARBA00022989"/>
    </source>
</evidence>
<keyword evidence="11" id="KW-1003">Cell membrane</keyword>
<dbReference type="HAMAP" id="MF_01393">
    <property type="entry name" value="ATP_synth_a_bact"/>
    <property type="match status" value="1"/>
</dbReference>
<evidence type="ECO:0000313" key="14">
    <source>
        <dbReference type="Proteomes" id="UP000007468"/>
    </source>
</evidence>
<accession>D6GTQ3</accession>
<feature type="transmembrane region" description="Helical" evidence="11">
    <location>
        <begin position="107"/>
        <end position="126"/>
    </location>
</feature>
<proteinExistence type="inferred from homology"/>
<evidence type="ECO:0000256" key="6">
    <source>
        <dbReference type="ARBA" id="ARBA00022781"/>
    </source>
</evidence>
<keyword evidence="8 11" id="KW-0406">Ion transport</keyword>
<feature type="transmembrane region" description="Helical" evidence="11">
    <location>
        <begin position="164"/>
        <end position="185"/>
    </location>
</feature>
<evidence type="ECO:0000313" key="13">
    <source>
        <dbReference type="EMBL" id="EFE27860.1"/>
    </source>
</evidence>
<reference evidence="14" key="1">
    <citation type="submission" date="2010-12" db="EMBL/GenBank/DDBJ databases">
        <title>The genome sequence of Filifactor alocis strain ATCC 35896.</title>
        <authorList>
            <consortium name="The Broad Institute Genome Sequencing Platform"/>
            <person name="Ward D."/>
            <person name="Earl A."/>
            <person name="Feldgarden M."/>
            <person name="Young S.K."/>
            <person name="Gargeya S."/>
            <person name="Zeng Q."/>
            <person name="Alvarado L."/>
            <person name="Berlin A."/>
            <person name="Bochicchio J."/>
            <person name="Chapman S.B."/>
            <person name="Chen Z."/>
            <person name="Freedman E."/>
            <person name="Gellesch M."/>
            <person name="Goldberg J."/>
            <person name="Griggs A."/>
            <person name="Gujja S."/>
            <person name="Heilman E."/>
            <person name="Heiman D."/>
            <person name="Howarth C."/>
            <person name="Mehta T."/>
            <person name="Neiman D."/>
            <person name="Pearson M."/>
            <person name="Roberts A."/>
            <person name="Saif S."/>
            <person name="Shea T."/>
            <person name="Shenoy N."/>
            <person name="Sisk P."/>
            <person name="Stolte C."/>
            <person name="Sykes S."/>
            <person name="White J."/>
            <person name="Yandava C."/>
            <person name="Izard J."/>
            <person name="Blanton J.M."/>
            <person name="Baranova O.V."/>
            <person name="Tanner A.C."/>
            <person name="Dewhirst F.E."/>
            <person name="Haas B."/>
            <person name="Nusbaum C."/>
            <person name="Birren B."/>
        </authorList>
    </citation>
    <scope>NUCLEOTIDE SEQUENCE [LARGE SCALE GENOMIC DNA]</scope>
    <source>
        <strain evidence="14">ATCC 35896 / D40 B5</strain>
    </source>
</reference>
<comment type="subcellular location">
    <subcellularLocation>
        <location evidence="11 12">Cell membrane</location>
        <topology evidence="11 12">Multi-pass membrane protein</topology>
    </subcellularLocation>
    <subcellularLocation>
        <location evidence="1">Membrane</location>
        <topology evidence="1">Multi-pass membrane protein</topology>
    </subcellularLocation>
</comment>
<evidence type="ECO:0000256" key="10">
    <source>
        <dbReference type="ARBA" id="ARBA00023310"/>
    </source>
</evidence>
<dbReference type="Proteomes" id="UP000007468">
    <property type="component" value="Chromosome"/>
</dbReference>
<keyword evidence="10 11" id="KW-0066">ATP synthesis</keyword>